<sequence>MNERLLPLPDPLLPPELDGVCMLVADLVGSTRLARQLPLHQYVSVMSDMVQLLILHFEAYGAEVLQHQGDAVVCVWPKEDATSAVMAAQHSHSRTRRLRLAEVLGLTLELRVGLAVGDVIRVNVGGAPTCYGLPVNLARRLASAAAPGETLTCPALPVYAPGVALGEREVSNLSGFEELGVVRRVLDTPALPGLGAASAGMKTG</sequence>
<feature type="domain" description="Guanylate cyclase" evidence="1">
    <location>
        <begin position="21"/>
        <end position="142"/>
    </location>
</feature>
<comment type="caution">
    <text evidence="2">The sequence shown here is derived from an EMBL/GenBank/DDBJ whole genome shotgun (WGS) entry which is preliminary data.</text>
</comment>
<protein>
    <recommendedName>
        <fullName evidence="1">Guanylate cyclase domain-containing protein</fullName>
    </recommendedName>
</protein>
<organism evidence="2 3">
    <name type="scientific">Deinococcus aquiradiocola</name>
    <dbReference type="NCBI Taxonomy" id="393059"/>
    <lineage>
        <taxon>Bacteria</taxon>
        <taxon>Thermotogati</taxon>
        <taxon>Deinococcota</taxon>
        <taxon>Deinococci</taxon>
        <taxon>Deinococcales</taxon>
        <taxon>Deinococcaceae</taxon>
        <taxon>Deinococcus</taxon>
    </lineage>
</organism>
<dbReference type="Proteomes" id="UP000635726">
    <property type="component" value="Unassembled WGS sequence"/>
</dbReference>
<dbReference type="GO" id="GO:0035556">
    <property type="term" value="P:intracellular signal transduction"/>
    <property type="evidence" value="ECO:0007669"/>
    <property type="project" value="InterPro"/>
</dbReference>
<dbReference type="EMBL" id="BMOE01000004">
    <property type="protein sequence ID" value="GGJ73109.1"/>
    <property type="molecule type" value="Genomic_DNA"/>
</dbReference>
<dbReference type="SUPFAM" id="SSF55073">
    <property type="entry name" value="Nucleotide cyclase"/>
    <property type="match status" value="1"/>
</dbReference>
<dbReference type="InterPro" id="IPR001054">
    <property type="entry name" value="A/G_cyclase"/>
</dbReference>
<dbReference type="PANTHER" id="PTHR43081">
    <property type="entry name" value="ADENYLATE CYCLASE, TERMINAL-DIFFERENTIATION SPECIFIC-RELATED"/>
    <property type="match status" value="1"/>
</dbReference>
<evidence type="ECO:0000259" key="1">
    <source>
        <dbReference type="PROSITE" id="PS50125"/>
    </source>
</evidence>
<dbReference type="Pfam" id="PF00211">
    <property type="entry name" value="Guanylate_cyc"/>
    <property type="match status" value="1"/>
</dbReference>
<proteinExistence type="predicted"/>
<dbReference type="Gene3D" id="3.30.70.1230">
    <property type="entry name" value="Nucleotide cyclase"/>
    <property type="match status" value="1"/>
</dbReference>
<dbReference type="CDD" id="cd07302">
    <property type="entry name" value="CHD"/>
    <property type="match status" value="1"/>
</dbReference>
<name>A0A917PEU6_9DEIO</name>
<evidence type="ECO:0000313" key="3">
    <source>
        <dbReference type="Proteomes" id="UP000635726"/>
    </source>
</evidence>
<dbReference type="GO" id="GO:0004016">
    <property type="term" value="F:adenylate cyclase activity"/>
    <property type="evidence" value="ECO:0007669"/>
    <property type="project" value="UniProtKB-ARBA"/>
</dbReference>
<gene>
    <name evidence="2" type="ORF">GCM10008939_16800</name>
</gene>
<evidence type="ECO:0000313" key="2">
    <source>
        <dbReference type="EMBL" id="GGJ73109.1"/>
    </source>
</evidence>
<dbReference type="PROSITE" id="PS50125">
    <property type="entry name" value="GUANYLATE_CYCLASE_2"/>
    <property type="match status" value="1"/>
</dbReference>
<dbReference type="InterPro" id="IPR029787">
    <property type="entry name" value="Nucleotide_cyclase"/>
</dbReference>
<dbReference type="InterPro" id="IPR050697">
    <property type="entry name" value="Adenylyl/Guanylyl_Cyclase_3/4"/>
</dbReference>
<dbReference type="PANTHER" id="PTHR43081:SF19">
    <property type="entry name" value="PH-SENSITIVE ADENYLATE CYCLASE RV1264"/>
    <property type="match status" value="1"/>
</dbReference>
<accession>A0A917PEU6</accession>
<dbReference type="RefSeq" id="WP_188962218.1">
    <property type="nucleotide sequence ID" value="NZ_BMOE01000004.1"/>
</dbReference>
<dbReference type="GO" id="GO:0006171">
    <property type="term" value="P:cAMP biosynthetic process"/>
    <property type="evidence" value="ECO:0007669"/>
    <property type="project" value="TreeGrafter"/>
</dbReference>
<reference evidence="2" key="1">
    <citation type="journal article" date="2014" name="Int. J. Syst. Evol. Microbiol.">
        <title>Complete genome sequence of Corynebacterium casei LMG S-19264T (=DSM 44701T), isolated from a smear-ripened cheese.</title>
        <authorList>
            <consortium name="US DOE Joint Genome Institute (JGI-PGF)"/>
            <person name="Walter F."/>
            <person name="Albersmeier A."/>
            <person name="Kalinowski J."/>
            <person name="Ruckert C."/>
        </authorList>
    </citation>
    <scope>NUCLEOTIDE SEQUENCE</scope>
    <source>
        <strain evidence="2">JCM 14371</strain>
    </source>
</reference>
<reference evidence="2" key="2">
    <citation type="submission" date="2020-09" db="EMBL/GenBank/DDBJ databases">
        <authorList>
            <person name="Sun Q."/>
            <person name="Ohkuma M."/>
        </authorList>
    </citation>
    <scope>NUCLEOTIDE SEQUENCE</scope>
    <source>
        <strain evidence="2">JCM 14371</strain>
    </source>
</reference>
<dbReference type="AlphaFoldDB" id="A0A917PEU6"/>
<keyword evidence="3" id="KW-1185">Reference proteome</keyword>